<sequence length="103" mass="12146">MTSTIEDYTYAENADMYGRTNGAAVRMYHAQFPDRRMPDHRIVQRLHRQLRETRSFHFTKHDTIRRREIPNPSLGESTLNVMADRPKYKSSCLTRKGKSSDRS</sequence>
<feature type="region of interest" description="Disordered" evidence="1">
    <location>
        <begin position="58"/>
        <end position="103"/>
    </location>
</feature>
<gene>
    <name evidence="3" type="ORF">TNCV_4970221</name>
</gene>
<dbReference type="Pfam" id="PF16087">
    <property type="entry name" value="DUF4817"/>
    <property type="match status" value="1"/>
</dbReference>
<dbReference type="EMBL" id="BMAU01021281">
    <property type="protein sequence ID" value="GFY08495.1"/>
    <property type="molecule type" value="Genomic_DNA"/>
</dbReference>
<organism evidence="3 4">
    <name type="scientific">Trichonephila clavipes</name>
    <name type="common">Golden silk orbweaver</name>
    <name type="synonym">Nephila clavipes</name>
    <dbReference type="NCBI Taxonomy" id="2585209"/>
    <lineage>
        <taxon>Eukaryota</taxon>
        <taxon>Metazoa</taxon>
        <taxon>Ecdysozoa</taxon>
        <taxon>Arthropoda</taxon>
        <taxon>Chelicerata</taxon>
        <taxon>Arachnida</taxon>
        <taxon>Araneae</taxon>
        <taxon>Araneomorphae</taxon>
        <taxon>Entelegynae</taxon>
        <taxon>Araneoidea</taxon>
        <taxon>Nephilidae</taxon>
        <taxon>Trichonephila</taxon>
    </lineage>
</organism>
<evidence type="ECO:0000313" key="4">
    <source>
        <dbReference type="Proteomes" id="UP000887159"/>
    </source>
</evidence>
<dbReference type="InterPro" id="IPR032135">
    <property type="entry name" value="DUF4817"/>
</dbReference>
<evidence type="ECO:0000313" key="3">
    <source>
        <dbReference type="EMBL" id="GFY08495.1"/>
    </source>
</evidence>
<feature type="domain" description="DUF4817" evidence="2">
    <location>
        <begin position="16"/>
        <end position="53"/>
    </location>
</feature>
<feature type="compositionally biased region" description="Basic and acidic residues" evidence="1">
    <location>
        <begin position="58"/>
        <end position="69"/>
    </location>
</feature>
<evidence type="ECO:0000256" key="1">
    <source>
        <dbReference type="SAM" id="MobiDB-lite"/>
    </source>
</evidence>
<name>A0A8X6VJP9_TRICX</name>
<accession>A0A8X6VJP9</accession>
<keyword evidence="4" id="KW-1185">Reference proteome</keyword>
<proteinExistence type="predicted"/>
<protein>
    <recommendedName>
        <fullName evidence="2">DUF4817 domain-containing protein</fullName>
    </recommendedName>
</protein>
<reference evidence="3" key="1">
    <citation type="submission" date="2020-08" db="EMBL/GenBank/DDBJ databases">
        <title>Multicomponent nature underlies the extraordinary mechanical properties of spider dragline silk.</title>
        <authorList>
            <person name="Kono N."/>
            <person name="Nakamura H."/>
            <person name="Mori M."/>
            <person name="Yoshida Y."/>
            <person name="Ohtoshi R."/>
            <person name="Malay A.D."/>
            <person name="Moran D.A.P."/>
            <person name="Tomita M."/>
            <person name="Numata K."/>
            <person name="Arakawa K."/>
        </authorList>
    </citation>
    <scope>NUCLEOTIDE SEQUENCE</scope>
</reference>
<evidence type="ECO:0000259" key="2">
    <source>
        <dbReference type="Pfam" id="PF16087"/>
    </source>
</evidence>
<dbReference type="AlphaFoldDB" id="A0A8X6VJP9"/>
<comment type="caution">
    <text evidence="3">The sequence shown here is derived from an EMBL/GenBank/DDBJ whole genome shotgun (WGS) entry which is preliminary data.</text>
</comment>
<dbReference type="Proteomes" id="UP000887159">
    <property type="component" value="Unassembled WGS sequence"/>
</dbReference>